<comment type="caution">
    <text evidence="1">The sequence shown here is derived from an EMBL/GenBank/DDBJ whole genome shotgun (WGS) entry which is preliminary data.</text>
</comment>
<organism evidence="1 2">
    <name type="scientific">Ixodes persulcatus</name>
    <name type="common">Taiga tick</name>
    <dbReference type="NCBI Taxonomy" id="34615"/>
    <lineage>
        <taxon>Eukaryota</taxon>
        <taxon>Metazoa</taxon>
        <taxon>Ecdysozoa</taxon>
        <taxon>Arthropoda</taxon>
        <taxon>Chelicerata</taxon>
        <taxon>Arachnida</taxon>
        <taxon>Acari</taxon>
        <taxon>Parasitiformes</taxon>
        <taxon>Ixodida</taxon>
        <taxon>Ixodoidea</taxon>
        <taxon>Ixodidae</taxon>
        <taxon>Ixodinae</taxon>
        <taxon>Ixodes</taxon>
    </lineage>
</organism>
<accession>A0AC60QFG3</accession>
<keyword evidence="2" id="KW-1185">Reference proteome</keyword>
<gene>
    <name evidence="1" type="ORF">HPB47_020715</name>
</gene>
<dbReference type="Proteomes" id="UP000805193">
    <property type="component" value="Unassembled WGS sequence"/>
</dbReference>
<evidence type="ECO:0000313" key="1">
    <source>
        <dbReference type="EMBL" id="KAG0432558.1"/>
    </source>
</evidence>
<evidence type="ECO:0000313" key="2">
    <source>
        <dbReference type="Proteomes" id="UP000805193"/>
    </source>
</evidence>
<proteinExistence type="predicted"/>
<name>A0AC60QFG3_IXOPE</name>
<sequence>MTWRPGSRCTGPTGTLVHQGRPSGPCTVATLYRRFRGPVLCRQCSGRPQWAVATWTVLKEHTSVNWASDSRWRNQPRPELGGTLATILVPFRGRTLEDRRSTEPAALYTTEELCLLSLLCGILEICHANAERIARINQ</sequence>
<reference evidence="1 2" key="1">
    <citation type="journal article" date="2020" name="Cell">
        <title>Large-Scale Comparative Analyses of Tick Genomes Elucidate Their Genetic Diversity and Vector Capacities.</title>
        <authorList>
            <consortium name="Tick Genome and Microbiome Consortium (TIGMIC)"/>
            <person name="Jia N."/>
            <person name="Wang J."/>
            <person name="Shi W."/>
            <person name="Du L."/>
            <person name="Sun Y."/>
            <person name="Zhan W."/>
            <person name="Jiang J.F."/>
            <person name="Wang Q."/>
            <person name="Zhang B."/>
            <person name="Ji P."/>
            <person name="Bell-Sakyi L."/>
            <person name="Cui X.M."/>
            <person name="Yuan T.T."/>
            <person name="Jiang B.G."/>
            <person name="Yang W.F."/>
            <person name="Lam T.T."/>
            <person name="Chang Q.C."/>
            <person name="Ding S.J."/>
            <person name="Wang X.J."/>
            <person name="Zhu J.G."/>
            <person name="Ruan X.D."/>
            <person name="Zhao L."/>
            <person name="Wei J.T."/>
            <person name="Ye R.Z."/>
            <person name="Que T.C."/>
            <person name="Du C.H."/>
            <person name="Zhou Y.H."/>
            <person name="Cheng J.X."/>
            <person name="Dai P.F."/>
            <person name="Guo W.B."/>
            <person name="Han X.H."/>
            <person name="Huang E.J."/>
            <person name="Li L.F."/>
            <person name="Wei W."/>
            <person name="Gao Y.C."/>
            <person name="Liu J.Z."/>
            <person name="Shao H.Z."/>
            <person name="Wang X."/>
            <person name="Wang C.C."/>
            <person name="Yang T.C."/>
            <person name="Huo Q.B."/>
            <person name="Li W."/>
            <person name="Chen H.Y."/>
            <person name="Chen S.E."/>
            <person name="Zhou L.G."/>
            <person name="Ni X.B."/>
            <person name="Tian J.H."/>
            <person name="Sheng Y."/>
            <person name="Liu T."/>
            <person name="Pan Y.S."/>
            <person name="Xia L.Y."/>
            <person name="Li J."/>
            <person name="Zhao F."/>
            <person name="Cao W.C."/>
        </authorList>
    </citation>
    <scope>NUCLEOTIDE SEQUENCE [LARGE SCALE GENOMIC DNA]</scope>
    <source>
        <strain evidence="1">Iper-2018</strain>
    </source>
</reference>
<dbReference type="EMBL" id="JABSTQ010009137">
    <property type="protein sequence ID" value="KAG0432558.1"/>
    <property type="molecule type" value="Genomic_DNA"/>
</dbReference>
<protein>
    <submittedName>
        <fullName evidence="1">Uncharacterized protein</fullName>
    </submittedName>
</protein>